<keyword evidence="6" id="KW-0814">Transposable element</keyword>
<evidence type="ECO:0000256" key="5">
    <source>
        <dbReference type="ARBA" id="ARBA00023172"/>
    </source>
</evidence>
<feature type="region of interest" description="Disordered" evidence="7">
    <location>
        <begin position="59"/>
        <end position="88"/>
    </location>
</feature>
<proteinExistence type="inferred from homology"/>
<reference evidence="8 9" key="1">
    <citation type="submission" date="2015-09" db="EMBL/GenBank/DDBJ databases">
        <title>Identification and resolution of microdiversity through metagenomic sequencing of parallel consortia.</title>
        <authorList>
            <person name="Nelson W.C."/>
            <person name="Romine M.F."/>
            <person name="Lindemann S.R."/>
        </authorList>
    </citation>
    <scope>NUCLEOTIDE SEQUENCE [LARGE SCALE GENOMIC DNA]</scope>
    <source>
        <strain evidence="8">Ana</strain>
    </source>
</reference>
<evidence type="ECO:0000256" key="3">
    <source>
        <dbReference type="ARBA" id="ARBA00022578"/>
    </source>
</evidence>
<name>A0A0P7ZP68_9CYAN</name>
<sequence>MSRTKKAPNRVDDLLDELLEECHSPEDILGESGLMSQIKKRLVERALAGELNHHLKSEASEAVIAPNSRNGSSPKTVQSTDGKLELSIPRDRNGSFEPILVPKHQRRIAGLDEKILALYARGNSTRDISAQLEELYGGAKISAAVISEVIDSVSEDVKAWQSSPLEEVYPIVYLDALYVNIKVSGRVSKRAVYVVLGIDREGEKQLLGLWVGEAETEGAKFWLKVLTDLKNRGLRDILIACCDGLKGFPQAIEAVYPQTQVQLCIVHLMRNCMKYVPWKDRKAVAADLKPIYRAATLAESEAALDAFAAKWDKAYPAVSQIWIRNWENVIPIFDYPMEIRRVIYTTNAIESLNRSLRKVIKTKAVFPSEDAVFRLMYLAMNNISKKWNRPIKDWRAALSHFAILFPERFSA</sequence>
<feature type="compositionally biased region" description="Polar residues" evidence="7">
    <location>
        <begin position="67"/>
        <end position="81"/>
    </location>
</feature>
<evidence type="ECO:0000256" key="7">
    <source>
        <dbReference type="SAM" id="MobiDB-lite"/>
    </source>
</evidence>
<dbReference type="Proteomes" id="UP000050465">
    <property type="component" value="Unassembled WGS sequence"/>
</dbReference>
<evidence type="ECO:0000256" key="1">
    <source>
        <dbReference type="ARBA" id="ARBA00002190"/>
    </source>
</evidence>
<dbReference type="GO" id="GO:0006313">
    <property type="term" value="P:DNA transposition"/>
    <property type="evidence" value="ECO:0007669"/>
    <property type="project" value="UniProtKB-UniRule"/>
</dbReference>
<dbReference type="PANTHER" id="PTHR33217">
    <property type="entry name" value="TRANSPOSASE FOR INSERTION SEQUENCE ELEMENT IS1081"/>
    <property type="match status" value="1"/>
</dbReference>
<gene>
    <name evidence="8" type="ORF">HLUCCA11_24020</name>
</gene>
<dbReference type="Pfam" id="PF00872">
    <property type="entry name" value="Transposase_mut"/>
    <property type="match status" value="1"/>
</dbReference>
<dbReference type="InterPro" id="IPR001207">
    <property type="entry name" value="Transposase_mutator"/>
</dbReference>
<organism evidence="8 9">
    <name type="scientific">Phormidesmis priestleyi Ana</name>
    <dbReference type="NCBI Taxonomy" id="1666911"/>
    <lineage>
        <taxon>Bacteria</taxon>
        <taxon>Bacillati</taxon>
        <taxon>Cyanobacteriota</taxon>
        <taxon>Cyanophyceae</taxon>
        <taxon>Leptolyngbyales</taxon>
        <taxon>Leptolyngbyaceae</taxon>
        <taxon>Phormidesmis</taxon>
    </lineage>
</organism>
<dbReference type="EMBL" id="LJZR01000111">
    <property type="protein sequence ID" value="KPQ31321.1"/>
    <property type="molecule type" value="Genomic_DNA"/>
</dbReference>
<keyword evidence="3 6" id="KW-0815">Transposition</keyword>
<dbReference type="GO" id="GO:0003677">
    <property type="term" value="F:DNA binding"/>
    <property type="evidence" value="ECO:0007669"/>
    <property type="project" value="UniProtKB-UniRule"/>
</dbReference>
<dbReference type="PANTHER" id="PTHR33217:SF5">
    <property type="entry name" value="MUTATOR FAMILY TRANSPOSASE"/>
    <property type="match status" value="1"/>
</dbReference>
<comment type="similarity">
    <text evidence="2 6">Belongs to the transposase mutator family.</text>
</comment>
<evidence type="ECO:0000256" key="6">
    <source>
        <dbReference type="RuleBase" id="RU365089"/>
    </source>
</evidence>
<dbReference type="NCBIfam" id="NF033543">
    <property type="entry name" value="transpos_IS256"/>
    <property type="match status" value="1"/>
</dbReference>
<accession>A0A0P7ZP68</accession>
<dbReference type="GO" id="GO:0004803">
    <property type="term" value="F:transposase activity"/>
    <property type="evidence" value="ECO:0007669"/>
    <property type="project" value="UniProtKB-UniRule"/>
</dbReference>
<comment type="function">
    <text evidence="1 6">Required for the transposition of the insertion element.</text>
</comment>
<dbReference type="STRING" id="1666911.HLUCCA11_24020"/>
<dbReference type="PROSITE" id="PS01007">
    <property type="entry name" value="TRANSPOSASE_MUTATOR"/>
    <property type="match status" value="1"/>
</dbReference>
<evidence type="ECO:0000313" key="8">
    <source>
        <dbReference type="EMBL" id="KPQ31321.1"/>
    </source>
</evidence>
<comment type="caution">
    <text evidence="8">The sequence shown here is derived from an EMBL/GenBank/DDBJ whole genome shotgun (WGS) entry which is preliminary data.</text>
</comment>
<dbReference type="AlphaFoldDB" id="A0A0P7ZP68"/>
<evidence type="ECO:0000256" key="2">
    <source>
        <dbReference type="ARBA" id="ARBA00010961"/>
    </source>
</evidence>
<evidence type="ECO:0000256" key="4">
    <source>
        <dbReference type="ARBA" id="ARBA00023125"/>
    </source>
</evidence>
<keyword evidence="5 6" id="KW-0233">DNA recombination</keyword>
<evidence type="ECO:0000313" key="9">
    <source>
        <dbReference type="Proteomes" id="UP000050465"/>
    </source>
</evidence>
<protein>
    <recommendedName>
        <fullName evidence="6">Mutator family transposase</fullName>
    </recommendedName>
</protein>
<keyword evidence="4 6" id="KW-0238">DNA-binding</keyword>
<dbReference type="PATRIC" id="fig|1666911.3.peg.1289"/>